<protein>
    <submittedName>
        <fullName evidence="1">Winged helix DNA-binding domain-containing protein</fullName>
    </submittedName>
</protein>
<gene>
    <name evidence="1" type="ORF">SAMN05421748_123154</name>
</gene>
<proteinExistence type="predicted"/>
<keyword evidence="1" id="KW-0238">DNA-binding</keyword>
<accession>A0A285JRP6</accession>
<name>A0A285JRP6_9ACTN</name>
<dbReference type="RefSeq" id="WP_179855486.1">
    <property type="nucleotide sequence ID" value="NZ_OBDY01000023.1"/>
</dbReference>
<dbReference type="AlphaFoldDB" id="A0A285JRP6"/>
<sequence length="365" mass="39571">MVSVDRAQVMAYRIAALGLAERVEMRPADLPVLDLGVQEYTPGSARVALAARTSGPLTDDRLITVWAARGAPHLHRRADLAALVKQLWPISDADATSRIQSGQIPDGMKLGLEAFRATADAFREVVHESMPRGDVSTEVSKRVPRALTYECRSCQARHIAGNVWQHSGLPGGVEVQSRGKDATLGPIPSAPPRPEENEGIGDLILTYLRFLGPATPLEVGKYLGSSTAEMKSAWPVKRLAEVTVDGKRKWLPAGAADDLAGASRPEGVRFVPAMDALLQSRDRDVLVPDRDQQKEVWRRLGNPGAILIDGEIAGVWRAKLAGRKRVDLTVTAFGKLPAGRRRQIEAESAEVARAREVPEATVAFE</sequence>
<dbReference type="Pfam" id="PF06224">
    <property type="entry name" value="AlkZ-like"/>
    <property type="match status" value="1"/>
</dbReference>
<reference evidence="1 2" key="1">
    <citation type="submission" date="2017-09" db="EMBL/GenBank/DDBJ databases">
        <authorList>
            <person name="Ehlers B."/>
            <person name="Leendertz F.H."/>
        </authorList>
    </citation>
    <scope>NUCLEOTIDE SEQUENCE [LARGE SCALE GENOMIC DNA]</scope>
    <source>
        <strain evidence="1 2">CGMCC 4.6857</strain>
    </source>
</reference>
<dbReference type="Proteomes" id="UP000219612">
    <property type="component" value="Unassembled WGS sequence"/>
</dbReference>
<dbReference type="InterPro" id="IPR009351">
    <property type="entry name" value="AlkZ-like"/>
</dbReference>
<evidence type="ECO:0000313" key="1">
    <source>
        <dbReference type="EMBL" id="SNY62457.1"/>
    </source>
</evidence>
<dbReference type="GO" id="GO:0003677">
    <property type="term" value="F:DNA binding"/>
    <property type="evidence" value="ECO:0007669"/>
    <property type="project" value="UniProtKB-KW"/>
</dbReference>
<organism evidence="1 2">
    <name type="scientific">Paractinoplanes atraurantiacus</name>
    <dbReference type="NCBI Taxonomy" id="1036182"/>
    <lineage>
        <taxon>Bacteria</taxon>
        <taxon>Bacillati</taxon>
        <taxon>Actinomycetota</taxon>
        <taxon>Actinomycetes</taxon>
        <taxon>Micromonosporales</taxon>
        <taxon>Micromonosporaceae</taxon>
        <taxon>Paractinoplanes</taxon>
    </lineage>
</organism>
<keyword evidence="2" id="KW-1185">Reference proteome</keyword>
<dbReference type="PANTHER" id="PTHR38479">
    <property type="entry name" value="LMO0824 PROTEIN"/>
    <property type="match status" value="1"/>
</dbReference>
<dbReference type="PANTHER" id="PTHR38479:SF2">
    <property type="entry name" value="WINGED HELIX DNA-BINDING DOMAIN-CONTAINING PROTEIN"/>
    <property type="match status" value="1"/>
</dbReference>
<dbReference type="EMBL" id="OBDY01000023">
    <property type="protein sequence ID" value="SNY62457.1"/>
    <property type="molecule type" value="Genomic_DNA"/>
</dbReference>
<evidence type="ECO:0000313" key="2">
    <source>
        <dbReference type="Proteomes" id="UP000219612"/>
    </source>
</evidence>